<keyword evidence="1" id="KW-0732">Signal</keyword>
<dbReference type="PROSITE" id="PS51257">
    <property type="entry name" value="PROKAR_LIPOPROTEIN"/>
    <property type="match status" value="1"/>
</dbReference>
<feature type="signal peptide" evidence="1">
    <location>
        <begin position="1"/>
        <end position="18"/>
    </location>
</feature>
<organism evidence="2 3">
    <name type="scientific">Venturia nashicola</name>
    <dbReference type="NCBI Taxonomy" id="86259"/>
    <lineage>
        <taxon>Eukaryota</taxon>
        <taxon>Fungi</taxon>
        <taxon>Dikarya</taxon>
        <taxon>Ascomycota</taxon>
        <taxon>Pezizomycotina</taxon>
        <taxon>Dothideomycetes</taxon>
        <taxon>Pleosporomycetidae</taxon>
        <taxon>Venturiales</taxon>
        <taxon>Venturiaceae</taxon>
        <taxon>Venturia</taxon>
    </lineage>
</organism>
<evidence type="ECO:0000313" key="2">
    <source>
        <dbReference type="EMBL" id="TID22875.1"/>
    </source>
</evidence>
<dbReference type="EMBL" id="SNSC02000007">
    <property type="protein sequence ID" value="TID22875.1"/>
    <property type="molecule type" value="Genomic_DNA"/>
</dbReference>
<evidence type="ECO:0000313" key="3">
    <source>
        <dbReference type="Proteomes" id="UP000298493"/>
    </source>
</evidence>
<evidence type="ECO:0000256" key="1">
    <source>
        <dbReference type="SAM" id="SignalP"/>
    </source>
</evidence>
<gene>
    <name evidence="2" type="ORF">E6O75_ATG02049</name>
</gene>
<accession>A0A4Z1P4G6</accession>
<feature type="chain" id="PRO_5021204746" evidence="1">
    <location>
        <begin position="19"/>
        <end position="233"/>
    </location>
</feature>
<comment type="caution">
    <text evidence="2">The sequence shown here is derived from an EMBL/GenBank/DDBJ whole genome shotgun (WGS) entry which is preliminary data.</text>
</comment>
<proteinExistence type="predicted"/>
<dbReference type="AlphaFoldDB" id="A0A4Z1P4G6"/>
<sequence length="233" mass="24984">MKNSIPVIGLSLAACVAAAPYFQSSLGTTPKQQNGPIEQEPAFQSESSLPNIINGAPEIPAQVVNSNAPAFLDTPKADRPLQGGFTVTALHGGAYTQPPSPPVPMDQPIPWAATQRKTKTPTVITVTQTPVASPISQSTQSIQWFPHSQSGISIEALTAGLPAYDHSIYENGNVIEEQNLPTAESEFPKHHHSSDIAARDIKDMEPEEIYAAMEEGETTEHFAVRLLAEGLRL</sequence>
<protein>
    <submittedName>
        <fullName evidence="2">Uncharacterized protein</fullName>
    </submittedName>
</protein>
<dbReference type="Proteomes" id="UP000298493">
    <property type="component" value="Unassembled WGS sequence"/>
</dbReference>
<name>A0A4Z1P4G6_9PEZI</name>
<reference evidence="2 3" key="1">
    <citation type="submission" date="2019-04" db="EMBL/GenBank/DDBJ databases">
        <title>High contiguity whole genome sequence and gene annotation resource for two Venturia nashicola isolates.</title>
        <authorList>
            <person name="Prokchorchik M."/>
            <person name="Won K."/>
            <person name="Lee Y."/>
            <person name="Choi E.D."/>
            <person name="Segonzac C."/>
            <person name="Sohn K.H."/>
        </authorList>
    </citation>
    <scope>NUCLEOTIDE SEQUENCE [LARGE SCALE GENOMIC DNA]</scope>
    <source>
        <strain evidence="2 3">PRI2</strain>
    </source>
</reference>
<keyword evidence="3" id="KW-1185">Reference proteome</keyword>